<dbReference type="Proteomes" id="UP000274593">
    <property type="component" value="Chromosome"/>
</dbReference>
<keyword evidence="2" id="KW-1185">Reference proteome</keyword>
<organism evidence="1 2">
    <name type="scientific">Tenacibaculum singaporense</name>
    <dbReference type="NCBI Taxonomy" id="2358479"/>
    <lineage>
        <taxon>Bacteria</taxon>
        <taxon>Pseudomonadati</taxon>
        <taxon>Bacteroidota</taxon>
        <taxon>Flavobacteriia</taxon>
        <taxon>Flavobacteriales</taxon>
        <taxon>Flavobacteriaceae</taxon>
        <taxon>Tenacibaculum</taxon>
    </lineage>
</organism>
<dbReference type="KEGG" id="tsig:D6T69_12985"/>
<name>A0A3S8R9K8_9FLAO</name>
<dbReference type="AlphaFoldDB" id="A0A3S8R9K8"/>
<accession>A0A3S8R9K8</accession>
<dbReference type="RefSeq" id="WP_125068146.1">
    <property type="nucleotide sequence ID" value="NZ_CP032548.1"/>
</dbReference>
<evidence type="ECO:0000313" key="2">
    <source>
        <dbReference type="Proteomes" id="UP000274593"/>
    </source>
</evidence>
<sequence length="243" mass="28881">MTSGHSTTIEYYGSGLKYIIDQFKLEEIEGHDSYKIPEGIKALFITSLASIIEGTLKSFLKEFLKNLNIQNITIEDNQQVQPIIEPTIERDKIDMLKDICEDRIKRIENSTFEYLLKEFELVTSVKLKELLDNQKENLFDNIKAIFRFRNLFIHGNVIEIEFLEENNFKFTGKSELLHNYLKKHDLEKEDYMVGDHFIELLVTKKLLNHFKDVVFNHFLKLEFWNDTPLTKNMINRIYYENDL</sequence>
<dbReference type="EMBL" id="CP032548">
    <property type="protein sequence ID" value="AZJ36393.1"/>
    <property type="molecule type" value="Genomic_DNA"/>
</dbReference>
<evidence type="ECO:0000313" key="1">
    <source>
        <dbReference type="EMBL" id="AZJ36393.1"/>
    </source>
</evidence>
<proteinExistence type="predicted"/>
<reference evidence="1 2" key="1">
    <citation type="submission" date="2018-09" db="EMBL/GenBank/DDBJ databases">
        <title>Insights into the microbiota of Asian seabass (Lates calcarifer) with tenacibaculosis symptoms and description of sp. nov. Tenacibaculum singaporense.</title>
        <authorList>
            <person name="Miyake S."/>
            <person name="Soh M."/>
            <person name="Azman M.N."/>
            <person name="Ngoh S.Y."/>
            <person name="Orban L."/>
        </authorList>
    </citation>
    <scope>NUCLEOTIDE SEQUENCE [LARGE SCALE GENOMIC DNA]</scope>
    <source>
        <strain evidence="1 2">DSM 106434</strain>
    </source>
</reference>
<protein>
    <submittedName>
        <fullName evidence="1">Uncharacterized protein</fullName>
    </submittedName>
</protein>
<gene>
    <name evidence="1" type="ORF">D6T69_12985</name>
</gene>